<sequence>MLASLKKIAASSLLAIMASTSVSGLVARQSGFLSSGTYTIGAISVPGFNIGSIPGSLVGVANTSTEPPANIVWNVTSTDEGYVLQLGEAYAAFNAGETEVTLVSSYPGVFWSIIPSEGVYAIATTNGEFGWNLPHDAPEGTPVSLSTLSSTPLPNQLFIFE</sequence>
<protein>
    <submittedName>
        <fullName evidence="1">Uncharacterized protein</fullName>
    </submittedName>
</protein>
<dbReference type="EMBL" id="JANHOG010000176">
    <property type="protein sequence ID" value="KAJ3557216.1"/>
    <property type="molecule type" value="Genomic_DNA"/>
</dbReference>
<proteinExistence type="predicted"/>
<evidence type="ECO:0000313" key="2">
    <source>
        <dbReference type="Proteomes" id="UP001148662"/>
    </source>
</evidence>
<comment type="caution">
    <text evidence="1">The sequence shown here is derived from an EMBL/GenBank/DDBJ whole genome shotgun (WGS) entry which is preliminary data.</text>
</comment>
<evidence type="ECO:0000313" key="1">
    <source>
        <dbReference type="EMBL" id="KAJ3557216.1"/>
    </source>
</evidence>
<name>A0ACC1TAX3_9APHY</name>
<organism evidence="1 2">
    <name type="scientific">Phlebia brevispora</name>
    <dbReference type="NCBI Taxonomy" id="194682"/>
    <lineage>
        <taxon>Eukaryota</taxon>
        <taxon>Fungi</taxon>
        <taxon>Dikarya</taxon>
        <taxon>Basidiomycota</taxon>
        <taxon>Agaricomycotina</taxon>
        <taxon>Agaricomycetes</taxon>
        <taxon>Polyporales</taxon>
        <taxon>Meruliaceae</taxon>
        <taxon>Phlebia</taxon>
    </lineage>
</organism>
<gene>
    <name evidence="1" type="ORF">NM688_g1594</name>
</gene>
<reference evidence="1" key="1">
    <citation type="submission" date="2022-07" db="EMBL/GenBank/DDBJ databases">
        <title>Genome Sequence of Phlebia brevispora.</title>
        <authorList>
            <person name="Buettner E."/>
        </authorList>
    </citation>
    <scope>NUCLEOTIDE SEQUENCE</scope>
    <source>
        <strain evidence="1">MPL23</strain>
    </source>
</reference>
<dbReference type="Proteomes" id="UP001148662">
    <property type="component" value="Unassembled WGS sequence"/>
</dbReference>
<accession>A0ACC1TAX3</accession>
<keyword evidence="2" id="KW-1185">Reference proteome</keyword>